<evidence type="ECO:0000256" key="8">
    <source>
        <dbReference type="ARBA" id="ARBA00022759"/>
    </source>
</evidence>
<dbReference type="InterPro" id="IPR025724">
    <property type="entry name" value="GAG-pre-integrase_dom"/>
</dbReference>
<dbReference type="InterPro" id="IPR057670">
    <property type="entry name" value="SH3_retrovirus"/>
</dbReference>
<keyword evidence="10" id="KW-0067">ATP-binding</keyword>
<dbReference type="InterPro" id="IPR039537">
    <property type="entry name" value="Retrotran_Ty1/copia-like"/>
</dbReference>
<keyword evidence="8" id="KW-0255">Endonuclease</keyword>
<dbReference type="GO" id="GO:0015074">
    <property type="term" value="P:DNA integration"/>
    <property type="evidence" value="ECO:0007669"/>
    <property type="project" value="UniProtKB-KW"/>
</dbReference>
<keyword evidence="11" id="KW-0460">Magnesium</keyword>
<dbReference type="CDD" id="cd09272">
    <property type="entry name" value="RNase_HI_RT_Ty1"/>
    <property type="match status" value="1"/>
</dbReference>
<dbReference type="PROSITE" id="PS50158">
    <property type="entry name" value="ZF_CCHC"/>
    <property type="match status" value="1"/>
</dbReference>
<dbReference type="GO" id="GO:0042575">
    <property type="term" value="C:DNA polymerase complex"/>
    <property type="evidence" value="ECO:0007669"/>
    <property type="project" value="UniProtKB-ARBA"/>
</dbReference>
<evidence type="ECO:0000313" key="23">
    <source>
        <dbReference type="Proteomes" id="UP001497644"/>
    </source>
</evidence>
<organism evidence="22 23">
    <name type="scientific">Lasius platythorax</name>
    <dbReference type="NCBI Taxonomy" id="488582"/>
    <lineage>
        <taxon>Eukaryota</taxon>
        <taxon>Metazoa</taxon>
        <taxon>Ecdysozoa</taxon>
        <taxon>Arthropoda</taxon>
        <taxon>Hexapoda</taxon>
        <taxon>Insecta</taxon>
        <taxon>Pterygota</taxon>
        <taxon>Neoptera</taxon>
        <taxon>Endopterygota</taxon>
        <taxon>Hymenoptera</taxon>
        <taxon>Apocrita</taxon>
        <taxon>Aculeata</taxon>
        <taxon>Formicoidea</taxon>
        <taxon>Formicidae</taxon>
        <taxon>Formicinae</taxon>
        <taxon>Lasius</taxon>
        <taxon>Lasius</taxon>
    </lineage>
</organism>
<evidence type="ECO:0000256" key="6">
    <source>
        <dbReference type="ARBA" id="ARBA00022741"/>
    </source>
</evidence>
<evidence type="ECO:0000256" key="12">
    <source>
        <dbReference type="ARBA" id="ARBA00022908"/>
    </source>
</evidence>
<evidence type="ECO:0000256" key="4">
    <source>
        <dbReference type="ARBA" id="ARBA00022722"/>
    </source>
</evidence>
<protein>
    <recommendedName>
        <fullName evidence="24">Retrovirus-related Pol polyprotein from transposon TNT 1-94</fullName>
    </recommendedName>
</protein>
<dbReference type="GO" id="GO:0004190">
    <property type="term" value="F:aspartic-type endopeptidase activity"/>
    <property type="evidence" value="ECO:0007669"/>
    <property type="project" value="UniProtKB-KW"/>
</dbReference>
<dbReference type="Proteomes" id="UP001497644">
    <property type="component" value="Chromosome 5"/>
</dbReference>
<dbReference type="GO" id="GO:0004519">
    <property type="term" value="F:endonuclease activity"/>
    <property type="evidence" value="ECO:0007669"/>
    <property type="project" value="UniProtKB-KW"/>
</dbReference>
<dbReference type="Pfam" id="PF13976">
    <property type="entry name" value="gag_pre-integrs"/>
    <property type="match status" value="1"/>
</dbReference>
<dbReference type="GO" id="GO:0003964">
    <property type="term" value="F:RNA-directed DNA polymerase activity"/>
    <property type="evidence" value="ECO:0007669"/>
    <property type="project" value="UniProtKB-KW"/>
</dbReference>
<evidence type="ECO:0000256" key="7">
    <source>
        <dbReference type="ARBA" id="ARBA00022750"/>
    </source>
</evidence>
<dbReference type="InterPro" id="IPR043502">
    <property type="entry name" value="DNA/RNA_pol_sf"/>
</dbReference>
<keyword evidence="17" id="KW-0511">Multifunctional enzyme</keyword>
<evidence type="ECO:0000256" key="17">
    <source>
        <dbReference type="ARBA" id="ARBA00023268"/>
    </source>
</evidence>
<feature type="region of interest" description="Disordered" evidence="19">
    <location>
        <begin position="732"/>
        <end position="800"/>
    </location>
</feature>
<dbReference type="PANTHER" id="PTHR42648">
    <property type="entry name" value="TRANSPOSASE, PUTATIVE-RELATED"/>
    <property type="match status" value="1"/>
</dbReference>
<keyword evidence="3" id="KW-0645">Protease</keyword>
<keyword evidence="4" id="KW-0540">Nuclease</keyword>
<keyword evidence="12" id="KW-0229">DNA integration</keyword>
<keyword evidence="9" id="KW-0378">Hydrolase</keyword>
<dbReference type="Pfam" id="PF22936">
    <property type="entry name" value="Pol_BBD"/>
    <property type="match status" value="1"/>
</dbReference>
<dbReference type="GO" id="GO:0006310">
    <property type="term" value="P:DNA recombination"/>
    <property type="evidence" value="ECO:0007669"/>
    <property type="project" value="UniProtKB-KW"/>
</dbReference>
<dbReference type="Pfam" id="PF25597">
    <property type="entry name" value="SH3_retrovirus"/>
    <property type="match status" value="1"/>
</dbReference>
<feature type="domain" description="CCHC-type" evidence="20">
    <location>
        <begin position="237"/>
        <end position="254"/>
    </location>
</feature>
<keyword evidence="14" id="KW-0548">Nucleotidyltransferase</keyword>
<dbReference type="InterPro" id="IPR013103">
    <property type="entry name" value="RVT_2"/>
</dbReference>
<dbReference type="SUPFAM" id="SSF53098">
    <property type="entry name" value="Ribonuclease H-like"/>
    <property type="match status" value="1"/>
</dbReference>
<evidence type="ECO:0000256" key="16">
    <source>
        <dbReference type="ARBA" id="ARBA00023172"/>
    </source>
</evidence>
<evidence type="ECO:0000256" key="15">
    <source>
        <dbReference type="ARBA" id="ARBA00023113"/>
    </source>
</evidence>
<dbReference type="GO" id="GO:0005524">
    <property type="term" value="F:ATP binding"/>
    <property type="evidence" value="ECO:0007669"/>
    <property type="project" value="UniProtKB-KW"/>
</dbReference>
<keyword evidence="23" id="KW-1185">Reference proteome</keyword>
<keyword evidence="15" id="KW-0917">Virion maturation</keyword>
<gene>
    <name evidence="22" type="ORF">LPLAT_LOCUS9587</name>
</gene>
<evidence type="ECO:0000313" key="22">
    <source>
        <dbReference type="EMBL" id="CAL1683831.1"/>
    </source>
</evidence>
<feature type="domain" description="Integrase catalytic" evidence="21">
    <location>
        <begin position="490"/>
        <end position="655"/>
    </location>
</feature>
<keyword evidence="6" id="KW-0547">Nucleotide-binding</keyword>
<accession>A0AAV2NW91</accession>
<dbReference type="PANTHER" id="PTHR42648:SF11">
    <property type="entry name" value="TRANSPOSON TY4-P GAG-POL POLYPROTEIN"/>
    <property type="match status" value="1"/>
</dbReference>
<evidence type="ECO:0000256" key="19">
    <source>
        <dbReference type="SAM" id="MobiDB-lite"/>
    </source>
</evidence>
<dbReference type="Pfam" id="PF14223">
    <property type="entry name" value="Retrotran_gag_2"/>
    <property type="match status" value="1"/>
</dbReference>
<dbReference type="Gene3D" id="4.10.60.10">
    <property type="entry name" value="Zinc finger, CCHC-type"/>
    <property type="match status" value="1"/>
</dbReference>
<evidence type="ECO:0000256" key="1">
    <source>
        <dbReference type="ARBA" id="ARBA00002180"/>
    </source>
</evidence>
<name>A0AAV2NW91_9HYME</name>
<comment type="function">
    <text evidence="1">The aspartyl protease (PR) mediates the proteolytic cleavages of the Gag and Gag-Pol polyproteins after assembly of the VLP.</text>
</comment>
<evidence type="ECO:0000259" key="21">
    <source>
        <dbReference type="PROSITE" id="PS50994"/>
    </source>
</evidence>
<evidence type="ECO:0008006" key="24">
    <source>
        <dbReference type="Google" id="ProtNLM"/>
    </source>
</evidence>
<evidence type="ECO:0000256" key="11">
    <source>
        <dbReference type="ARBA" id="ARBA00022842"/>
    </source>
</evidence>
<dbReference type="SUPFAM" id="SSF56672">
    <property type="entry name" value="DNA/RNA polymerases"/>
    <property type="match status" value="1"/>
</dbReference>
<dbReference type="InterPro" id="IPR001878">
    <property type="entry name" value="Znf_CCHC"/>
</dbReference>
<keyword evidence="7" id="KW-0064">Aspartyl protease</keyword>
<dbReference type="GO" id="GO:0008270">
    <property type="term" value="F:zinc ion binding"/>
    <property type="evidence" value="ECO:0007669"/>
    <property type="project" value="UniProtKB-KW"/>
</dbReference>
<evidence type="ECO:0000256" key="14">
    <source>
        <dbReference type="ARBA" id="ARBA00022932"/>
    </source>
</evidence>
<dbReference type="GO" id="GO:0003887">
    <property type="term" value="F:DNA-directed DNA polymerase activity"/>
    <property type="evidence" value="ECO:0007669"/>
    <property type="project" value="UniProtKB-KW"/>
</dbReference>
<dbReference type="InterPro" id="IPR001584">
    <property type="entry name" value="Integrase_cat-core"/>
</dbReference>
<evidence type="ECO:0000256" key="13">
    <source>
        <dbReference type="ARBA" id="ARBA00022918"/>
    </source>
</evidence>
<proteinExistence type="predicted"/>
<dbReference type="GO" id="GO:0003676">
    <property type="term" value="F:nucleic acid binding"/>
    <property type="evidence" value="ECO:0007669"/>
    <property type="project" value="InterPro"/>
</dbReference>
<feature type="compositionally biased region" description="Basic and acidic residues" evidence="19">
    <location>
        <begin position="789"/>
        <end position="799"/>
    </location>
</feature>
<dbReference type="Pfam" id="PF07727">
    <property type="entry name" value="RVT_2"/>
    <property type="match status" value="1"/>
</dbReference>
<reference evidence="22" key="1">
    <citation type="submission" date="2024-04" db="EMBL/GenBank/DDBJ databases">
        <authorList>
            <consortium name="Molecular Ecology Group"/>
        </authorList>
    </citation>
    <scope>NUCLEOTIDE SEQUENCE</scope>
</reference>
<dbReference type="GO" id="GO:0006508">
    <property type="term" value="P:proteolysis"/>
    <property type="evidence" value="ECO:0007669"/>
    <property type="project" value="UniProtKB-KW"/>
</dbReference>
<evidence type="ECO:0000256" key="2">
    <source>
        <dbReference type="ARBA" id="ARBA00022612"/>
    </source>
</evidence>
<evidence type="ECO:0000256" key="10">
    <source>
        <dbReference type="ARBA" id="ARBA00022840"/>
    </source>
</evidence>
<dbReference type="SMART" id="SM00343">
    <property type="entry name" value="ZnF_C2HC"/>
    <property type="match status" value="1"/>
</dbReference>
<dbReference type="SUPFAM" id="SSF57756">
    <property type="entry name" value="Retrovirus zinc finger-like domains"/>
    <property type="match status" value="1"/>
</dbReference>
<dbReference type="InterPro" id="IPR012337">
    <property type="entry name" value="RNaseH-like_sf"/>
</dbReference>
<dbReference type="EMBL" id="OZ034828">
    <property type="protein sequence ID" value="CAL1683831.1"/>
    <property type="molecule type" value="Genomic_DNA"/>
</dbReference>
<keyword evidence="2" id="KW-1188">Viral release from host cell</keyword>
<dbReference type="InterPro" id="IPR036875">
    <property type="entry name" value="Znf_CCHC_sf"/>
</dbReference>
<evidence type="ECO:0000256" key="9">
    <source>
        <dbReference type="ARBA" id="ARBA00022801"/>
    </source>
</evidence>
<evidence type="ECO:0000256" key="3">
    <source>
        <dbReference type="ARBA" id="ARBA00022670"/>
    </source>
</evidence>
<keyword evidence="18" id="KW-0863">Zinc-finger</keyword>
<keyword evidence="13" id="KW-0695">RNA-directed DNA polymerase</keyword>
<evidence type="ECO:0000256" key="5">
    <source>
        <dbReference type="ARBA" id="ARBA00022723"/>
    </source>
</evidence>
<keyword evidence="5" id="KW-0479">Metal-binding</keyword>
<keyword evidence="16" id="KW-0233">DNA recombination</keyword>
<evidence type="ECO:0000256" key="18">
    <source>
        <dbReference type="PROSITE-ProRule" id="PRU00047"/>
    </source>
</evidence>
<feature type="compositionally biased region" description="Low complexity" evidence="19">
    <location>
        <begin position="732"/>
        <end position="744"/>
    </location>
</feature>
<sequence>MSLDFKAKVQRLEGAANWTRWKREVTLLLRHNDVLDIVTGQATVPVEPAAAEERDQYLIRLRTHQKKDDLAQLIIVNSLNDEHVDMTSMCDTAKATWDKLISIYEQSSGQRIDRLMELFFTSEKMVEETIATHVGRLQRNFRELNDELKKLGNAELPEILLTSRIMSTLPSQYFEFKSVWESVPVETRTINLLLARLRLIEQRLPVNKGETEALLVKSGNKRQTEHRTKENIHKKERKCFICHETGHQAKHCPEKSKKKKQTDSKKNLKTEGSAFVAITDRNNDKGAFYIFEDSIVEQDAWLADSGASTHMTSCEKHFVMYEAFPTPKAVQVGNKDVILAYGKGAINVEMKIKGIWYRNHLLDVWYVPKIGRNLFSISQNINRGFSFKADRRGCIFIKDGKVRLVGRKTSNNLYALQMRVIVPEEAVEVHVASTESTLQLWHERLGHQAKSHVRKILQSKGIEVTVDSEFCEGCVLGKHARASFRERLERSTQSGGIIHADVCGPMQEQSIGGSRYFVCFKDDFSKYRRVFFLKEKSEVASCLSTFLNEANVAGHVIKELLCDGGKEFNNTVVKKILESRGINFRKSTPYTPEQNGAAERENRILVESSRTMIHTKSLPVKLWAEAVNTAAYILNRTGPTPVKQKSSIELWNKKPVKIDHLKIFGTECFVHLPKQKRQKFDQKSIKGFLVGYCGEKDGFRVWLPKMNKIECSRNVIFKPESIIKKRLDLVINSNTDTGSNNNDPGDNRRTTAKDNIKDKRRQEDDDINEEELEEDDINEEEVEENDINVEEKENNHEDNSDLPIALRRSRREIKRPDKLSLMAEAYAYVTEDLYPQSYDAAMKSNEAQEWKKAMDEEMSSLTENNTWELVNPPKGKRIVQNRWVLRIKSTVDDTQGKFKARLVAKGYTQKAGIDYDETFSPVARYDTVRAVLSVSAAENLKLLQFDIKTAFLNGELSEEVYMRQPEGYSDKTGRVCKLKRSLYGLKQSPRCWNRRFTEFIKKQEMKRSSADPCLFTRKKNGKKLIIVIYVDDGLVAGSDKREIDLFVNELKKEFKITIGSFDSFLGIQVKQQEDGSIFITQRLYSEKILEKFGMAQSKSVSTPIEGQIEESEEVLKDQIPYRQAVGSLMYLMTATRPDLAYALSIVSTKLDSPTQAYWMAVKRIYRYLKGTVNYGLLLQKNCKEKELRVFSDSDFAGDPITRHSRTGMVSIYGGAALSWLSQRQRCVTLSSTEAEYVAASEGTKELIWLRCLLDELTKISYTPTLMVDNVGAIKLAKNPEFHKRTKHVEVKYHFVREKYQENAIRIEHANTENMIADIMTKPLGRQKFEKFRHQLGLVDEAHTYISYFERKC</sequence>
<dbReference type="Gene3D" id="3.30.420.10">
    <property type="entry name" value="Ribonuclease H-like superfamily/Ribonuclease H"/>
    <property type="match status" value="1"/>
</dbReference>
<keyword evidence="14" id="KW-0808">Transferase</keyword>
<keyword evidence="18" id="KW-0862">Zinc</keyword>
<feature type="compositionally biased region" description="Acidic residues" evidence="19">
    <location>
        <begin position="764"/>
        <end position="788"/>
    </location>
</feature>
<dbReference type="InterPro" id="IPR036397">
    <property type="entry name" value="RNaseH_sf"/>
</dbReference>
<keyword evidence="14" id="KW-0239">DNA-directed DNA polymerase</keyword>
<evidence type="ECO:0000259" key="20">
    <source>
        <dbReference type="PROSITE" id="PS50158"/>
    </source>
</evidence>
<dbReference type="PROSITE" id="PS50994">
    <property type="entry name" value="INTEGRASE"/>
    <property type="match status" value="1"/>
</dbReference>
<dbReference type="InterPro" id="IPR054722">
    <property type="entry name" value="PolX-like_BBD"/>
</dbReference>
<feature type="compositionally biased region" description="Basic and acidic residues" evidence="19">
    <location>
        <begin position="745"/>
        <end position="763"/>
    </location>
</feature>